<comment type="caution">
    <text evidence="2">The sequence shown here is derived from an EMBL/GenBank/DDBJ whole genome shotgun (WGS) entry which is preliminary data.</text>
</comment>
<sequence>MANGSIYTTSPPEGQNHTLQEGEGGPPTLPLASRATSAILAPPGGRVRGEGHITLILPRAN</sequence>
<evidence type="ECO:0000313" key="3">
    <source>
        <dbReference type="Proteomes" id="UP000324222"/>
    </source>
</evidence>
<evidence type="ECO:0000256" key="1">
    <source>
        <dbReference type="SAM" id="MobiDB-lite"/>
    </source>
</evidence>
<feature type="region of interest" description="Disordered" evidence="1">
    <location>
        <begin position="1"/>
        <end position="31"/>
    </location>
</feature>
<protein>
    <submittedName>
        <fullName evidence="2">Uncharacterized protein</fullName>
    </submittedName>
</protein>
<accession>A0A5B7JY53</accession>
<proteinExistence type="predicted"/>
<gene>
    <name evidence="2" type="ORF">E2C01_095194</name>
</gene>
<dbReference type="Proteomes" id="UP000324222">
    <property type="component" value="Unassembled WGS sequence"/>
</dbReference>
<evidence type="ECO:0000313" key="2">
    <source>
        <dbReference type="EMBL" id="MPC99759.1"/>
    </source>
</evidence>
<dbReference type="EMBL" id="VSRR010119711">
    <property type="protein sequence ID" value="MPC99759.1"/>
    <property type="molecule type" value="Genomic_DNA"/>
</dbReference>
<name>A0A5B7JY53_PORTR</name>
<reference evidence="2 3" key="1">
    <citation type="submission" date="2019-05" db="EMBL/GenBank/DDBJ databases">
        <title>Another draft genome of Portunus trituberculatus and its Hox gene families provides insights of decapod evolution.</title>
        <authorList>
            <person name="Jeong J.-H."/>
            <person name="Song I."/>
            <person name="Kim S."/>
            <person name="Choi T."/>
            <person name="Kim D."/>
            <person name="Ryu S."/>
            <person name="Kim W."/>
        </authorList>
    </citation>
    <scope>NUCLEOTIDE SEQUENCE [LARGE SCALE GENOMIC DNA]</scope>
    <source>
        <tissue evidence="2">Muscle</tissue>
    </source>
</reference>
<keyword evidence="3" id="KW-1185">Reference proteome</keyword>
<dbReference type="AlphaFoldDB" id="A0A5B7JY53"/>
<feature type="compositionally biased region" description="Polar residues" evidence="1">
    <location>
        <begin position="1"/>
        <end position="19"/>
    </location>
</feature>
<organism evidence="2 3">
    <name type="scientific">Portunus trituberculatus</name>
    <name type="common">Swimming crab</name>
    <name type="synonym">Neptunus trituberculatus</name>
    <dbReference type="NCBI Taxonomy" id="210409"/>
    <lineage>
        <taxon>Eukaryota</taxon>
        <taxon>Metazoa</taxon>
        <taxon>Ecdysozoa</taxon>
        <taxon>Arthropoda</taxon>
        <taxon>Crustacea</taxon>
        <taxon>Multicrustacea</taxon>
        <taxon>Malacostraca</taxon>
        <taxon>Eumalacostraca</taxon>
        <taxon>Eucarida</taxon>
        <taxon>Decapoda</taxon>
        <taxon>Pleocyemata</taxon>
        <taxon>Brachyura</taxon>
        <taxon>Eubrachyura</taxon>
        <taxon>Portunoidea</taxon>
        <taxon>Portunidae</taxon>
        <taxon>Portuninae</taxon>
        <taxon>Portunus</taxon>
    </lineage>
</organism>